<sequence>MEIPVLNRISDFESGINSLQSQSLLSLSGVEGISKAYSFWKWGALILAILASFSAIIKRIKVLIVKFKNDTASLQEPLLRVLDDDDSSGDTCSQSSSSSDYYEEDDEDENDDRELIRGSPAEDGRPRTDEIFQVKGCAGFNFLESPWLSRSSSGLRRRRSIGDHFSEFASGKSVVKLWDNLGLGFGFELDGDDSSISWNADQSSPPSSSASPRALIVSKPSAAGLGFWDSRAGGMRPAILAEWGPHVGNADTVGRGGVRKLYLSGGGKLAAVGDLRKVNTLLDNVTEADVETWWDADAVVVNDELVGGGSVRNGPGSAVTRCCDAVRSYLFF</sequence>
<name>A0A6P8CTU8_PUNGR</name>
<proteinExistence type="predicted"/>
<evidence type="ECO:0000313" key="3">
    <source>
        <dbReference type="RefSeq" id="XP_031384816.1"/>
    </source>
</evidence>
<feature type="region of interest" description="Disordered" evidence="1">
    <location>
        <begin position="84"/>
        <end position="128"/>
    </location>
</feature>
<protein>
    <submittedName>
        <fullName evidence="3">Uncharacterized protein LOC116198735</fullName>
    </submittedName>
</protein>
<dbReference type="GeneID" id="116198735"/>
<dbReference type="RefSeq" id="XP_031384816.1">
    <property type="nucleotide sequence ID" value="XM_031528956.1"/>
</dbReference>
<dbReference type="PANTHER" id="PTHR36715:SF1">
    <property type="entry name" value="PROTEIN, PUTATIVE-RELATED"/>
    <property type="match status" value="1"/>
</dbReference>
<dbReference type="PANTHER" id="PTHR36715">
    <property type="entry name" value="BNAANNG41370D PROTEIN"/>
    <property type="match status" value="1"/>
</dbReference>
<accession>A0A6P8CTU8</accession>
<feature type="compositionally biased region" description="Low complexity" evidence="1">
    <location>
        <begin position="89"/>
        <end position="100"/>
    </location>
</feature>
<evidence type="ECO:0000313" key="2">
    <source>
        <dbReference type="Proteomes" id="UP000515151"/>
    </source>
</evidence>
<dbReference type="OrthoDB" id="1662399at2759"/>
<organism evidence="2 3">
    <name type="scientific">Punica granatum</name>
    <name type="common">Pomegranate</name>
    <dbReference type="NCBI Taxonomy" id="22663"/>
    <lineage>
        <taxon>Eukaryota</taxon>
        <taxon>Viridiplantae</taxon>
        <taxon>Streptophyta</taxon>
        <taxon>Embryophyta</taxon>
        <taxon>Tracheophyta</taxon>
        <taxon>Spermatophyta</taxon>
        <taxon>Magnoliopsida</taxon>
        <taxon>eudicotyledons</taxon>
        <taxon>Gunneridae</taxon>
        <taxon>Pentapetalae</taxon>
        <taxon>rosids</taxon>
        <taxon>malvids</taxon>
        <taxon>Myrtales</taxon>
        <taxon>Lythraceae</taxon>
        <taxon>Punica</taxon>
    </lineage>
</organism>
<dbReference type="AlphaFoldDB" id="A0A6P8CTU8"/>
<keyword evidence="2" id="KW-1185">Reference proteome</keyword>
<feature type="compositionally biased region" description="Acidic residues" evidence="1">
    <location>
        <begin position="101"/>
        <end position="112"/>
    </location>
</feature>
<reference evidence="2" key="1">
    <citation type="journal article" date="2020" name="Plant Biotechnol. J.">
        <title>The pomegranate (Punica granatum L.) draft genome dissects genetic divergence between soft- and hard-seeded cultivars.</title>
        <authorList>
            <person name="Luo X."/>
            <person name="Li H."/>
            <person name="Wu Z."/>
            <person name="Yao W."/>
            <person name="Zhao P."/>
            <person name="Cao D."/>
            <person name="Yu H."/>
            <person name="Li K."/>
            <person name="Poudel K."/>
            <person name="Zhao D."/>
            <person name="Zhang F."/>
            <person name="Xia X."/>
            <person name="Chen L."/>
            <person name="Wang Q."/>
            <person name="Jing D."/>
            <person name="Cao S."/>
        </authorList>
    </citation>
    <scope>NUCLEOTIDE SEQUENCE [LARGE SCALE GENOMIC DNA]</scope>
    <source>
        <strain evidence="2">cv. Tunisia</strain>
    </source>
</reference>
<reference evidence="3" key="2">
    <citation type="submission" date="2025-08" db="UniProtKB">
        <authorList>
            <consortium name="RefSeq"/>
        </authorList>
    </citation>
    <scope>IDENTIFICATION</scope>
    <source>
        <tissue evidence="3">Leaf</tissue>
    </source>
</reference>
<dbReference type="Proteomes" id="UP000515151">
    <property type="component" value="Chromosome 3"/>
</dbReference>
<gene>
    <name evidence="3" type="primary">LOC116198735</name>
</gene>
<feature type="compositionally biased region" description="Basic and acidic residues" evidence="1">
    <location>
        <begin position="113"/>
        <end position="128"/>
    </location>
</feature>
<evidence type="ECO:0000256" key="1">
    <source>
        <dbReference type="SAM" id="MobiDB-lite"/>
    </source>
</evidence>